<sequence>MSTILALWYTAGHFIRPLFGFWSGAAIKLNPCVHRQVCRIEDYGKRSGTGILSRKFLYPDRCTYCRRYSGKNTALQRTDYICWCPLLGSSGSFVEPGLSTGCV</sequence>
<protein>
    <submittedName>
        <fullName evidence="1">Uncharacterized protein</fullName>
    </submittedName>
</protein>
<accession>A0AAN7V6E5</accession>
<organism evidence="1 2">
    <name type="scientific">Xylaria bambusicola</name>
    <dbReference type="NCBI Taxonomy" id="326684"/>
    <lineage>
        <taxon>Eukaryota</taxon>
        <taxon>Fungi</taxon>
        <taxon>Dikarya</taxon>
        <taxon>Ascomycota</taxon>
        <taxon>Pezizomycotina</taxon>
        <taxon>Sordariomycetes</taxon>
        <taxon>Xylariomycetidae</taxon>
        <taxon>Xylariales</taxon>
        <taxon>Xylariaceae</taxon>
        <taxon>Xylaria</taxon>
    </lineage>
</organism>
<comment type="caution">
    <text evidence="1">The sequence shown here is derived from an EMBL/GenBank/DDBJ whole genome shotgun (WGS) entry which is preliminary data.</text>
</comment>
<evidence type="ECO:0000313" key="1">
    <source>
        <dbReference type="EMBL" id="KAK5637579.1"/>
    </source>
</evidence>
<dbReference type="AlphaFoldDB" id="A0AAN7V6E5"/>
<reference evidence="1 2" key="1">
    <citation type="submission" date="2023-10" db="EMBL/GenBank/DDBJ databases">
        <title>Draft genome sequence of Xylaria bambusicola isolate GMP-LS, the root and basal stem rot pathogen of sugarcane in Indonesia.</title>
        <authorList>
            <person name="Selvaraj P."/>
            <person name="Muralishankar V."/>
            <person name="Muruganantham S."/>
            <person name="Sp S."/>
            <person name="Haryani S."/>
            <person name="Lau K.J.X."/>
            <person name="Naqvi N.I."/>
        </authorList>
    </citation>
    <scope>NUCLEOTIDE SEQUENCE [LARGE SCALE GENOMIC DNA]</scope>
    <source>
        <strain evidence="1">GMP-LS</strain>
    </source>
</reference>
<dbReference type="Proteomes" id="UP001305414">
    <property type="component" value="Unassembled WGS sequence"/>
</dbReference>
<keyword evidence="2" id="KW-1185">Reference proteome</keyword>
<dbReference type="EMBL" id="JAWHQM010000147">
    <property type="protein sequence ID" value="KAK5637579.1"/>
    <property type="molecule type" value="Genomic_DNA"/>
</dbReference>
<name>A0AAN7V6E5_9PEZI</name>
<gene>
    <name evidence="1" type="ORF">RRF57_013294</name>
</gene>
<evidence type="ECO:0000313" key="2">
    <source>
        <dbReference type="Proteomes" id="UP001305414"/>
    </source>
</evidence>
<proteinExistence type="predicted"/>